<dbReference type="InterPro" id="IPR001752">
    <property type="entry name" value="Kinesin_motor_dom"/>
</dbReference>
<dbReference type="InterPro" id="IPR027417">
    <property type="entry name" value="P-loop_NTPase"/>
</dbReference>
<dbReference type="InterPro" id="IPR036961">
    <property type="entry name" value="Kinesin_motor_dom_sf"/>
</dbReference>
<protein>
    <recommendedName>
        <fullName evidence="6">Kinesin motor domain-containing protein</fullName>
    </recommendedName>
</protein>
<reference evidence="7" key="1">
    <citation type="submission" date="2021-09" db="EMBL/GenBank/DDBJ databases">
        <authorList>
            <consortium name="AG Swart"/>
            <person name="Singh M."/>
            <person name="Singh A."/>
            <person name="Seah K."/>
            <person name="Emmerich C."/>
        </authorList>
    </citation>
    <scope>NUCLEOTIDE SEQUENCE</scope>
    <source>
        <strain evidence="7">ATCC30299</strain>
    </source>
</reference>
<dbReference type="SUPFAM" id="SSF52540">
    <property type="entry name" value="P-loop containing nucleoside triphosphate hydrolases"/>
    <property type="match status" value="1"/>
</dbReference>
<feature type="domain" description="Kinesin motor" evidence="6">
    <location>
        <begin position="4"/>
        <end position="303"/>
    </location>
</feature>
<dbReference type="Pfam" id="PF00225">
    <property type="entry name" value="Kinesin"/>
    <property type="match status" value="1"/>
</dbReference>
<keyword evidence="8" id="KW-1185">Reference proteome</keyword>
<keyword evidence="2 3" id="KW-0505">Motor protein</keyword>
<dbReference type="AlphaFoldDB" id="A0AAU9IWX7"/>
<feature type="region of interest" description="Disordered" evidence="5">
    <location>
        <begin position="384"/>
        <end position="406"/>
    </location>
</feature>
<dbReference type="Proteomes" id="UP001162131">
    <property type="component" value="Unassembled WGS sequence"/>
</dbReference>
<evidence type="ECO:0000256" key="4">
    <source>
        <dbReference type="SAM" id="Coils"/>
    </source>
</evidence>
<dbReference type="GO" id="GO:0008017">
    <property type="term" value="F:microtubule binding"/>
    <property type="evidence" value="ECO:0007669"/>
    <property type="project" value="InterPro"/>
</dbReference>
<keyword evidence="1 4" id="KW-0175">Coiled coil</keyword>
<dbReference type="GO" id="GO:0003777">
    <property type="term" value="F:microtubule motor activity"/>
    <property type="evidence" value="ECO:0007669"/>
    <property type="project" value="InterPro"/>
</dbReference>
<sequence>MAKSLRVICRISPPLSADSQIRSRSSTITIKDQSFNFDAVYPESSKQSEIYTKEVDYLVKGATQGLNGCFLAFGTTQSGKSYTLRGGEGKNRGILSRSAEKLLNWIEKERSHGRNFELKMSVIQIYQDIISDLMICGSRGLEISGEESPKIDGLTEHKINRINDLFTHLRHALQMRKGLVKADSKLKTRSHFVVFLKIYENSNEVSEIAFADLAGSENASSDQNVINANSTSLEEKKSIARTFNIVSKVLTRHEGIWKECKLTGCLKAHMESNVIFCICVTSAPSLAKHTSAALKFALRIKTEAEDTNNPYILEVNRIRDDVKKIQNGQKDCTLEWINEKQGIIHQIHDELMKDTKLIASRYVHECQLLTNELEEMKIKFLAKPPKGDKNKKKKSNSKELEIRQKSEKDITQSLANVSPIAKKELFPSPPRRECLTERSRNENEDFLITDSQNHLKKIEEINFQLRDREEQITRCRKDIDYLQEINRDQEKIITEQNQRLNEGYAKVAEMSARIQEYVLRLQQVKDENSRRLLESQMKNSREELLETQINELEKQMSHERDGHRIQISQLQAAIDQKERQLLDLLSSREFINKNQPTYRETSPYRRDNSFNNIELREAQEKLQQNSRTILEFEKTIQLLQNEINEGIESRKMRNYDEAKLKSENFELARNSQELEDKLNEVTRRNEILEMKIKEFLKTGNETEVMLNQSAKKNSELQEDIGELIRFKKEFEADKNRLIEDNSKLAEELNEMIKNNEDLQEQLQNLFRNNENLQEQVRNLSRNNDMLQYEIEALRDQIEKQNQESYAFKCDLEDKKYEVDVKEKEIEDMKRSSKFEQDEILKLRIKADDLNSQIKELLIENKKLTKENRDLHENKKSLENEINNQNNKYEEALQRISRQEQKIERLQTQSPISSGNASSYEIKKLTKKIKKLKKERQELQDKLNRGSKMTDERMMELIRERDSAVQELNMCRDEQVNELTIVENQIDVIEQELIKLKEQNAVLINREQEIMKELKKSEDLKEKYVGKVEKLKEERESYKNYIAEAENYIKELVEKQQKVTKSSILTDDRGQAVSSRLRALEDIKNLIKAHKHQ</sequence>
<comment type="similarity">
    <text evidence="3">Belongs to the TRAFAC class myosin-kinesin ATPase superfamily. Kinesin family.</text>
</comment>
<dbReference type="PANTHER" id="PTHR47968:SF75">
    <property type="entry name" value="CENTROMERE-ASSOCIATED PROTEIN E"/>
    <property type="match status" value="1"/>
</dbReference>
<feature type="coiled-coil region" evidence="4">
    <location>
        <begin position="507"/>
        <end position="587"/>
    </location>
</feature>
<feature type="coiled-coil region" evidence="4">
    <location>
        <begin position="615"/>
        <end position="698"/>
    </location>
</feature>
<keyword evidence="3" id="KW-0547">Nucleotide-binding</keyword>
<evidence type="ECO:0000259" key="6">
    <source>
        <dbReference type="PROSITE" id="PS50067"/>
    </source>
</evidence>
<organism evidence="7 8">
    <name type="scientific">Blepharisma stoltei</name>
    <dbReference type="NCBI Taxonomy" id="1481888"/>
    <lineage>
        <taxon>Eukaryota</taxon>
        <taxon>Sar</taxon>
        <taxon>Alveolata</taxon>
        <taxon>Ciliophora</taxon>
        <taxon>Postciliodesmatophora</taxon>
        <taxon>Heterotrichea</taxon>
        <taxon>Heterotrichida</taxon>
        <taxon>Blepharismidae</taxon>
        <taxon>Blepharisma</taxon>
    </lineage>
</organism>
<keyword evidence="3" id="KW-0067">ATP-binding</keyword>
<dbReference type="InterPro" id="IPR027640">
    <property type="entry name" value="Kinesin-like_fam"/>
</dbReference>
<feature type="coiled-coil region" evidence="4">
    <location>
        <begin position="727"/>
        <end position="1057"/>
    </location>
</feature>
<dbReference type="GO" id="GO:0007018">
    <property type="term" value="P:microtubule-based movement"/>
    <property type="evidence" value="ECO:0007669"/>
    <property type="project" value="InterPro"/>
</dbReference>
<name>A0AAU9IWX7_9CILI</name>
<dbReference type="EMBL" id="CAJZBQ010000009">
    <property type="protein sequence ID" value="CAG9312803.1"/>
    <property type="molecule type" value="Genomic_DNA"/>
</dbReference>
<evidence type="ECO:0000256" key="3">
    <source>
        <dbReference type="PROSITE-ProRule" id="PRU00283"/>
    </source>
</evidence>
<dbReference type="SMART" id="SM00129">
    <property type="entry name" value="KISc"/>
    <property type="match status" value="1"/>
</dbReference>
<gene>
    <name evidence="7" type="ORF">BSTOLATCC_MIC7595</name>
</gene>
<feature type="binding site" evidence="3">
    <location>
        <begin position="74"/>
        <end position="81"/>
    </location>
    <ligand>
        <name>ATP</name>
        <dbReference type="ChEBI" id="CHEBI:30616"/>
    </ligand>
</feature>
<dbReference type="PROSITE" id="PS50067">
    <property type="entry name" value="KINESIN_MOTOR_2"/>
    <property type="match status" value="1"/>
</dbReference>
<evidence type="ECO:0000313" key="8">
    <source>
        <dbReference type="Proteomes" id="UP001162131"/>
    </source>
</evidence>
<proteinExistence type="inferred from homology"/>
<evidence type="ECO:0000313" key="7">
    <source>
        <dbReference type="EMBL" id="CAG9312803.1"/>
    </source>
</evidence>
<feature type="compositionally biased region" description="Basic and acidic residues" evidence="5">
    <location>
        <begin position="396"/>
        <end position="406"/>
    </location>
</feature>
<comment type="caution">
    <text evidence="7">The sequence shown here is derived from an EMBL/GenBank/DDBJ whole genome shotgun (WGS) entry which is preliminary data.</text>
</comment>
<accession>A0AAU9IWX7</accession>
<dbReference type="PRINTS" id="PR00380">
    <property type="entry name" value="KINESINHEAVY"/>
</dbReference>
<evidence type="ECO:0000256" key="5">
    <source>
        <dbReference type="SAM" id="MobiDB-lite"/>
    </source>
</evidence>
<dbReference type="GO" id="GO:0005524">
    <property type="term" value="F:ATP binding"/>
    <property type="evidence" value="ECO:0007669"/>
    <property type="project" value="UniProtKB-UniRule"/>
</dbReference>
<evidence type="ECO:0000256" key="2">
    <source>
        <dbReference type="ARBA" id="ARBA00023175"/>
    </source>
</evidence>
<dbReference type="PANTHER" id="PTHR47968">
    <property type="entry name" value="CENTROMERE PROTEIN E"/>
    <property type="match status" value="1"/>
</dbReference>
<evidence type="ECO:0000256" key="1">
    <source>
        <dbReference type="ARBA" id="ARBA00023054"/>
    </source>
</evidence>
<dbReference type="Gene3D" id="3.40.850.10">
    <property type="entry name" value="Kinesin motor domain"/>
    <property type="match status" value="1"/>
</dbReference>